<evidence type="ECO:0000259" key="3">
    <source>
        <dbReference type="Pfam" id="PF17148"/>
    </source>
</evidence>
<dbReference type="GO" id="GO:0008237">
    <property type="term" value="F:metallopeptidase activity"/>
    <property type="evidence" value="ECO:0007669"/>
    <property type="project" value="InterPro"/>
</dbReference>
<feature type="domain" description="DUF5117" evidence="3">
    <location>
        <begin position="106"/>
        <end position="286"/>
    </location>
</feature>
<accession>A0A1M4UDC6</accession>
<dbReference type="Proteomes" id="UP000184436">
    <property type="component" value="Unassembled WGS sequence"/>
</dbReference>
<dbReference type="PANTHER" id="PTHR38478:SF1">
    <property type="entry name" value="ZINC DEPENDENT METALLOPROTEASE DOMAIN LIPOPROTEIN"/>
    <property type="match status" value="1"/>
</dbReference>
<dbReference type="OrthoDB" id="9776599at2"/>
<dbReference type="AlphaFoldDB" id="A0A1M4UDC6"/>
<organism evidence="4 5">
    <name type="scientific">Bacteroides faecichinchillae</name>
    <dbReference type="NCBI Taxonomy" id="871325"/>
    <lineage>
        <taxon>Bacteria</taxon>
        <taxon>Pseudomonadati</taxon>
        <taxon>Bacteroidota</taxon>
        <taxon>Bacteroidia</taxon>
        <taxon>Bacteroidales</taxon>
        <taxon>Bacteroidaceae</taxon>
        <taxon>Bacteroides</taxon>
    </lineage>
</organism>
<evidence type="ECO:0000313" key="5">
    <source>
        <dbReference type="Proteomes" id="UP000184436"/>
    </source>
</evidence>
<dbReference type="CDD" id="cd04276">
    <property type="entry name" value="ZnMc_MMP_like_2"/>
    <property type="match status" value="1"/>
</dbReference>
<feature type="domain" description="EcxA zinc-binding" evidence="2">
    <location>
        <begin position="420"/>
        <end position="729"/>
    </location>
</feature>
<sequence length="867" mass="99141">MKNKTLILWVALATLCSGVHAESDIFKKWRKKKNKNKTEQTDSIKPKDKFDKAIDKATPYEGTIKTWITPKNELLFEIHKDNLDKLYLLANRVSSISESSNFTAGEMIGDPFMFRLSADTANVYMHTVQSFERVRSGDPIESSFKKNFSDPIMKTFKIKASRKDTLLIDMTSFFVSNEKCITPLQQSVRTRATKPASFDSSASMLLGVKGFEKNVEITSRLNYNSESGAYTVNMRRSIVELPKEPMKMRLQDNRVGFFSTFYYYYTSDKDKIPTKEFVHRWRVEPKEEDLEKYFNGELVEPKKQIVFYVDSAFPTKWRKAVKDGIEDWNKAFEAAGFKNVVVAKDYPTDDPTFDPDDIRYNCVRYMTNNVANAAGPSYIDPRSGEILVGEVMWYHNVISLVHNWRFAQTGAVDPRVRKLVFDDDVMSESLRYVASHEIGHTLGLEHNMGASYAFPVDSLRSPSFTQKYGTTPSIMDYARNNYVAQPGDLEKGVRMVPPLIGVYDKYAINWGYRVFKDTPTPESEYKYLNAMIEEKKDDPMYQFGAQQLFLTEDPTDQTEDLGNDHIKASNYGIKNLQYIIANVEEWLKKENTTYNDIHEMYMACVSQYMRYLTHVMPYLGGVEFTDLVQDGSQKYDTRYITKDKQKKAMVWLVDQALNCRKWLLPESIMRINGMESSAFDNFQYSIVGKILSPATMGMIYEGERSGQENIYTLDSYFNDVYQVIFANTINGKSLTQEDMNLQNAAVAALMKYSNLDPSMNKGLGGGAPGGLADPEAAWKDMVAKVTEQSNQFCNVTSCKHEHLNAETSYARHNMTPAKLSAGVGRPVITNTLKKVQNLYKSRLGSGDARTRAFYDYQVTIINMLYKK</sequence>
<dbReference type="InterPro" id="IPR024079">
    <property type="entry name" value="MetalloPept_cat_dom_sf"/>
</dbReference>
<evidence type="ECO:0000259" key="2">
    <source>
        <dbReference type="Pfam" id="PF16313"/>
    </source>
</evidence>
<dbReference type="SUPFAM" id="SSF55486">
    <property type="entry name" value="Metalloproteases ('zincins'), catalytic domain"/>
    <property type="match status" value="1"/>
</dbReference>
<dbReference type="InterPro" id="IPR033413">
    <property type="entry name" value="DUF5117"/>
</dbReference>
<evidence type="ECO:0000256" key="1">
    <source>
        <dbReference type="SAM" id="SignalP"/>
    </source>
</evidence>
<dbReference type="InterPro" id="IPR034032">
    <property type="entry name" value="Zn_MMP-like_bac"/>
</dbReference>
<feature type="chain" id="PRO_5030031081" description="Zinc-dependent metalloprotease" evidence="1">
    <location>
        <begin position="22"/>
        <end position="867"/>
    </location>
</feature>
<feature type="signal peptide" evidence="1">
    <location>
        <begin position="1"/>
        <end position="21"/>
    </location>
</feature>
<reference evidence="4 5" key="1">
    <citation type="submission" date="2016-11" db="EMBL/GenBank/DDBJ databases">
        <authorList>
            <person name="Jaros S."/>
            <person name="Januszkiewicz K."/>
            <person name="Wedrychowicz H."/>
        </authorList>
    </citation>
    <scope>NUCLEOTIDE SEQUENCE [LARGE SCALE GENOMIC DNA]</scope>
    <source>
        <strain evidence="4 5">DSM 26883</strain>
    </source>
</reference>
<evidence type="ECO:0008006" key="6">
    <source>
        <dbReference type="Google" id="ProtNLM"/>
    </source>
</evidence>
<keyword evidence="1" id="KW-0732">Signal</keyword>
<dbReference type="Pfam" id="PF17148">
    <property type="entry name" value="DUF5117"/>
    <property type="match status" value="1"/>
</dbReference>
<evidence type="ECO:0000313" key="4">
    <source>
        <dbReference type="EMBL" id="SHE54583.1"/>
    </source>
</evidence>
<dbReference type="STRING" id="871325.SAMN05444349_103101"/>
<dbReference type="RefSeq" id="WP_025073945.1">
    <property type="nucleotide sequence ID" value="NZ_FQVD01000003.1"/>
</dbReference>
<dbReference type="PANTHER" id="PTHR38478">
    <property type="entry name" value="PEPTIDASE M1A AND M12B"/>
    <property type="match status" value="1"/>
</dbReference>
<dbReference type="Gene3D" id="3.40.390.10">
    <property type="entry name" value="Collagenase (Catalytic Domain)"/>
    <property type="match status" value="1"/>
</dbReference>
<gene>
    <name evidence="4" type="ORF">SAMN05444349_103101</name>
</gene>
<protein>
    <recommendedName>
        <fullName evidence="6">Zinc-dependent metalloprotease</fullName>
    </recommendedName>
</protein>
<keyword evidence="5" id="KW-1185">Reference proteome</keyword>
<dbReference type="InterPro" id="IPR032534">
    <property type="entry name" value="EcxA_zinc-bd"/>
</dbReference>
<proteinExistence type="predicted"/>
<dbReference type="EMBL" id="FQVD01000003">
    <property type="protein sequence ID" value="SHE54583.1"/>
    <property type="molecule type" value="Genomic_DNA"/>
</dbReference>
<dbReference type="Pfam" id="PF16313">
    <property type="entry name" value="DUF4953"/>
    <property type="match status" value="1"/>
</dbReference>
<name>A0A1M4UDC6_9BACE</name>